<sequence length="215" mass="23832">MKVKAIQRKEQSLPRKPCRGEERKERNSSRREEVMVLTTNLHTAEGRIRGLLVTLGEGGGSRSSAHPEAFSTASTSASTPTPRLEKVASPLPLSHPLLLLRLLEYKDMILMKYAVTVMNAENQVTSSVFFFVKLLLSRSKIPTVPPLTSERKLTITDKPTQLCTMLCSLEKDHYNEISSHLLDLQILPIQTAVVGHVKQRLSEGSSKSEVVGNST</sequence>
<organism evidence="2 3">
    <name type="scientific">Mycetomoellerius zeteki</name>
    <dbReference type="NCBI Taxonomy" id="64791"/>
    <lineage>
        <taxon>Eukaryota</taxon>
        <taxon>Metazoa</taxon>
        <taxon>Ecdysozoa</taxon>
        <taxon>Arthropoda</taxon>
        <taxon>Hexapoda</taxon>
        <taxon>Insecta</taxon>
        <taxon>Pterygota</taxon>
        <taxon>Neoptera</taxon>
        <taxon>Endopterygota</taxon>
        <taxon>Hymenoptera</taxon>
        <taxon>Apocrita</taxon>
        <taxon>Aculeata</taxon>
        <taxon>Formicoidea</taxon>
        <taxon>Formicidae</taxon>
        <taxon>Myrmicinae</taxon>
        <taxon>Mycetomoellerius</taxon>
    </lineage>
</organism>
<dbReference type="Proteomes" id="UP000075809">
    <property type="component" value="Unassembled WGS sequence"/>
</dbReference>
<reference evidence="2 3" key="1">
    <citation type="submission" date="2015-09" db="EMBL/GenBank/DDBJ databases">
        <title>Trachymyrmex zeteki WGS genome.</title>
        <authorList>
            <person name="Nygaard S."/>
            <person name="Hu H."/>
            <person name="Boomsma J."/>
            <person name="Zhang G."/>
        </authorList>
    </citation>
    <scope>NUCLEOTIDE SEQUENCE [LARGE SCALE GENOMIC DNA]</scope>
    <source>
        <strain evidence="2">Tzet28-1</strain>
        <tissue evidence="2">Whole body</tissue>
    </source>
</reference>
<name>A0A151WXK4_9HYME</name>
<keyword evidence="3" id="KW-1185">Reference proteome</keyword>
<evidence type="ECO:0000313" key="2">
    <source>
        <dbReference type="EMBL" id="KYQ52610.1"/>
    </source>
</evidence>
<proteinExistence type="predicted"/>
<protein>
    <submittedName>
        <fullName evidence="2">Uncharacterized protein</fullName>
    </submittedName>
</protein>
<feature type="region of interest" description="Disordered" evidence="1">
    <location>
        <begin position="1"/>
        <end position="33"/>
    </location>
</feature>
<feature type="compositionally biased region" description="Low complexity" evidence="1">
    <location>
        <begin position="71"/>
        <end position="82"/>
    </location>
</feature>
<dbReference type="AlphaFoldDB" id="A0A151WXK4"/>
<accession>A0A151WXK4</accession>
<dbReference type="EMBL" id="KQ982663">
    <property type="protein sequence ID" value="KYQ52610.1"/>
    <property type="molecule type" value="Genomic_DNA"/>
</dbReference>
<feature type="compositionally biased region" description="Basic and acidic residues" evidence="1">
    <location>
        <begin position="7"/>
        <end position="33"/>
    </location>
</feature>
<evidence type="ECO:0000313" key="3">
    <source>
        <dbReference type="Proteomes" id="UP000075809"/>
    </source>
</evidence>
<feature type="region of interest" description="Disordered" evidence="1">
    <location>
        <begin position="58"/>
        <end position="83"/>
    </location>
</feature>
<evidence type="ECO:0000256" key="1">
    <source>
        <dbReference type="SAM" id="MobiDB-lite"/>
    </source>
</evidence>
<gene>
    <name evidence="2" type="ORF">ALC60_08273</name>
</gene>